<geneLocation type="plasmid" evidence="2">
    <name>pkf715a dna</name>
</geneLocation>
<proteinExistence type="predicted"/>
<dbReference type="EMBL" id="AP015030">
    <property type="protein sequence ID" value="BAW26847.1"/>
    <property type="molecule type" value="Genomic_DNA"/>
</dbReference>
<accession>A0A1L7NN30</accession>
<reference evidence="1 2" key="1">
    <citation type="submission" date="2015-11" db="EMBL/GenBank/DDBJ databases">
        <title>Complete genome sequencing of a biphenyl-degrading bacterium, Pseudomonas putida KF715 (=NBRC110667).</title>
        <authorList>
            <person name="Suenaga H."/>
            <person name="Fujihara N."/>
            <person name="Watanabe T."/>
            <person name="Hirose J."/>
            <person name="Kimura N."/>
            <person name="Yamazoe A."/>
            <person name="Hosoyama A."/>
            <person name="Shimodaira J."/>
            <person name="Furukawa K."/>
        </authorList>
    </citation>
    <scope>NUCLEOTIDE SEQUENCE [LARGE SCALE GENOMIC DNA]</scope>
    <source>
        <strain evidence="1 2">KF715</strain>
        <plasmid evidence="2">Plasmid pkf715a dna</plasmid>
    </source>
</reference>
<dbReference type="AlphaFoldDB" id="A0A1L7NN30"/>
<evidence type="ECO:0000313" key="1">
    <source>
        <dbReference type="EMBL" id="BAW26847.1"/>
    </source>
</evidence>
<evidence type="ECO:0000313" key="2">
    <source>
        <dbReference type="Proteomes" id="UP000218731"/>
    </source>
</evidence>
<dbReference type="Proteomes" id="UP000218731">
    <property type="component" value="Plasmid pKF715A"/>
</dbReference>
<organism evidence="1 2">
    <name type="scientific">Pseudomonas putida</name>
    <name type="common">Arthrobacter siderocapsulatus</name>
    <dbReference type="NCBI Taxonomy" id="303"/>
    <lineage>
        <taxon>Bacteria</taxon>
        <taxon>Pseudomonadati</taxon>
        <taxon>Pseudomonadota</taxon>
        <taxon>Gammaproteobacteria</taxon>
        <taxon>Pseudomonadales</taxon>
        <taxon>Pseudomonadaceae</taxon>
        <taxon>Pseudomonas</taxon>
    </lineage>
</organism>
<protein>
    <submittedName>
        <fullName evidence="1">Uncharacterized protein</fullName>
    </submittedName>
</protein>
<sequence>MTDLATTPDADELEALRRDAARYRRVCEQTWYIDAAGRALGLIQPRRSALVEPPPRPDWDEVEAALDALIEGHADYVSPYS</sequence>
<keyword evidence="1" id="KW-0614">Plasmid</keyword>
<gene>
    <name evidence="1" type="ORF">KF715C_pA3420</name>
</gene>
<dbReference type="RefSeq" id="WP_096427085.1">
    <property type="nucleotide sequence ID" value="NZ_AP015030.1"/>
</dbReference>
<name>A0A1L7NN30_PSEPU</name>